<dbReference type="EMBL" id="QZWG01000007">
    <property type="protein sequence ID" value="RZC01528.1"/>
    <property type="molecule type" value="Genomic_DNA"/>
</dbReference>
<organism evidence="2 3">
    <name type="scientific">Glycine soja</name>
    <name type="common">Wild soybean</name>
    <dbReference type="NCBI Taxonomy" id="3848"/>
    <lineage>
        <taxon>Eukaryota</taxon>
        <taxon>Viridiplantae</taxon>
        <taxon>Streptophyta</taxon>
        <taxon>Embryophyta</taxon>
        <taxon>Tracheophyta</taxon>
        <taxon>Spermatophyta</taxon>
        <taxon>Magnoliopsida</taxon>
        <taxon>eudicotyledons</taxon>
        <taxon>Gunneridae</taxon>
        <taxon>Pentapetalae</taxon>
        <taxon>rosids</taxon>
        <taxon>fabids</taxon>
        <taxon>Fabales</taxon>
        <taxon>Fabaceae</taxon>
        <taxon>Papilionoideae</taxon>
        <taxon>50 kb inversion clade</taxon>
        <taxon>NPAAA clade</taxon>
        <taxon>indigoferoid/millettioid clade</taxon>
        <taxon>Phaseoleae</taxon>
        <taxon>Glycine</taxon>
        <taxon>Glycine subgen. Soja</taxon>
    </lineage>
</organism>
<evidence type="ECO:0000256" key="1">
    <source>
        <dbReference type="SAM" id="Phobius"/>
    </source>
</evidence>
<dbReference type="AlphaFoldDB" id="A0A445JSR7"/>
<sequence>MATAEVRASWQRAVNRCFVPEDAKRAPKLACCQSSCATSKLFDAGAASASDEFDHAAVDVTHFNQNSSFSNVIPDSRWWLLQLQPNYEVQKGLTYEQLNALEDEVENLNASNENKTCKGDADHFGDENHEYISSMEGMQEANSKKSQGCPQLMDMIAKHEKVETDSVGCTMSKQTNDFSFDSDYSWIGVEKAQPWWRTTDRDELACFVSRKSLNHIENCDLPPPQKYLRVQPSADISNVKIKTSSFDREAKSSAFSNFNVQAKRSLESELMHRKLVPSTNKGHLNFDCDKYSSYPTIHGGVTEQVFEGNPSKAQLMEALCHFQTRARKAEEAAKQACAEKENTIALFFIQASQLFAYKQWFQLLQLEALNSQVKNKDQSISTLFPWIGTEPGERMLKFGNAKQKMLGKPESGIATYAVALALGLSLVGAGLLLGWTVGCMLPRL</sequence>
<evidence type="ECO:0000313" key="3">
    <source>
        <dbReference type="Proteomes" id="UP000289340"/>
    </source>
</evidence>
<protein>
    <submittedName>
        <fullName evidence="2">Uncharacterized protein</fullName>
    </submittedName>
</protein>
<dbReference type="PANTHER" id="PTHR33868:SF2">
    <property type="entry name" value="EXPRESSED PROTEIN"/>
    <property type="match status" value="1"/>
</dbReference>
<keyword evidence="1" id="KW-0812">Transmembrane</keyword>
<dbReference type="SMR" id="A0A445JSR7"/>
<keyword evidence="3" id="KW-1185">Reference proteome</keyword>
<evidence type="ECO:0000313" key="2">
    <source>
        <dbReference type="EMBL" id="RZC01528.1"/>
    </source>
</evidence>
<dbReference type="Gramene" id="XM_028383576.1">
    <property type="protein sequence ID" value="XP_028239377.1"/>
    <property type="gene ID" value="LOC114418299"/>
</dbReference>
<name>A0A445JSR7_GLYSO</name>
<proteinExistence type="predicted"/>
<feature type="transmembrane region" description="Helical" evidence="1">
    <location>
        <begin position="413"/>
        <end position="441"/>
    </location>
</feature>
<comment type="caution">
    <text evidence="2">The sequence shown here is derived from an EMBL/GenBank/DDBJ whole genome shotgun (WGS) entry which is preliminary data.</text>
</comment>
<dbReference type="Proteomes" id="UP000289340">
    <property type="component" value="Chromosome 7"/>
</dbReference>
<keyword evidence="1" id="KW-0472">Membrane</keyword>
<keyword evidence="1" id="KW-1133">Transmembrane helix</keyword>
<accession>A0A445JSR7</accession>
<gene>
    <name evidence="2" type="ORF">D0Y65_016979</name>
</gene>
<reference evidence="2 3" key="1">
    <citation type="submission" date="2018-09" db="EMBL/GenBank/DDBJ databases">
        <title>A high-quality reference genome of wild soybean provides a powerful tool to mine soybean genomes.</title>
        <authorList>
            <person name="Xie M."/>
            <person name="Chung C.Y.L."/>
            <person name="Li M.-W."/>
            <person name="Wong F.-L."/>
            <person name="Chan T.-F."/>
            <person name="Lam H.-M."/>
        </authorList>
    </citation>
    <scope>NUCLEOTIDE SEQUENCE [LARGE SCALE GENOMIC DNA]</scope>
    <source>
        <strain evidence="3">cv. W05</strain>
        <tissue evidence="2">Hypocotyl of etiolated seedlings</tissue>
    </source>
</reference>
<dbReference type="PANTHER" id="PTHR33868">
    <property type="entry name" value="EXPRESSED PROTEIN"/>
    <property type="match status" value="1"/>
</dbReference>